<evidence type="ECO:0000256" key="1">
    <source>
        <dbReference type="ARBA" id="ARBA00004496"/>
    </source>
</evidence>
<feature type="domain" description="Lon proteolytic" evidence="16">
    <location>
        <begin position="629"/>
        <end position="811"/>
    </location>
</feature>
<dbReference type="InterPro" id="IPR054594">
    <property type="entry name" value="Lon_lid"/>
</dbReference>
<dbReference type="InterPro" id="IPR014721">
    <property type="entry name" value="Ribsml_uS5_D2-typ_fold_subgr"/>
</dbReference>
<evidence type="ECO:0000256" key="3">
    <source>
        <dbReference type="ARBA" id="ARBA00022670"/>
    </source>
</evidence>
<evidence type="ECO:0000256" key="6">
    <source>
        <dbReference type="ARBA" id="ARBA00022825"/>
    </source>
</evidence>
<evidence type="ECO:0000256" key="10">
    <source>
        <dbReference type="PIRNR" id="PIRNR001174"/>
    </source>
</evidence>
<evidence type="ECO:0000313" key="18">
    <source>
        <dbReference type="EMBL" id="EFA91931.1"/>
    </source>
</evidence>
<accession>D1W6D8</accession>
<evidence type="ECO:0000313" key="19">
    <source>
        <dbReference type="Proteomes" id="UP000005283"/>
    </source>
</evidence>
<dbReference type="Gene3D" id="3.40.50.300">
    <property type="entry name" value="P-loop containing nucleotide triphosphate hydrolases"/>
    <property type="match status" value="1"/>
</dbReference>
<name>D1W6D8_9BACT</name>
<dbReference type="Gene3D" id="1.20.5.5270">
    <property type="match status" value="1"/>
</dbReference>
<evidence type="ECO:0000256" key="13">
    <source>
        <dbReference type="PROSITE-ProRule" id="PRU01122"/>
    </source>
</evidence>
<gene>
    <name evidence="9 18" type="primary">lon</name>
    <name evidence="18" type="ORF">HMPREF0650_1146</name>
</gene>
<comment type="catalytic activity">
    <reaction evidence="9 10 13">
        <text>Hydrolysis of proteins in presence of ATP.</text>
        <dbReference type="EC" id="3.4.21.53"/>
    </reaction>
</comment>
<dbReference type="InterPro" id="IPR003593">
    <property type="entry name" value="AAA+_ATPase"/>
</dbReference>
<dbReference type="InterPro" id="IPR015947">
    <property type="entry name" value="PUA-like_sf"/>
</dbReference>
<keyword evidence="8 9" id="KW-0346">Stress response</keyword>
<dbReference type="SMART" id="SM00464">
    <property type="entry name" value="LON"/>
    <property type="match status" value="1"/>
</dbReference>
<evidence type="ECO:0000256" key="4">
    <source>
        <dbReference type="ARBA" id="ARBA00022741"/>
    </source>
</evidence>
<feature type="binding site" evidence="9 12">
    <location>
        <begin position="389"/>
        <end position="396"/>
    </location>
    <ligand>
        <name>ATP</name>
        <dbReference type="ChEBI" id="CHEBI:30616"/>
    </ligand>
</feature>
<sequence length="838" mass="94940">MHTDNEKTNMSKNNNPSIQMIADFEGDISNLFHVETEGDVPILATRNMVMFPGVLCPILIGRENSLKLIEKAKKAPNTIFAIFCQRDADVEEPHQKDLYAYGVYARLVRVLEMPGHGQNVTAIIQAMGRCKLEKVTKTKPFLQGLTTIAPEVLPEPNDEEYQTAAEDFRKQTIEYIKENDDIADEAQFALNNIQNNILSINYMCTNMPFTNEDKMSMLEANSMNERIMISLKVLNKEMQLLELKKQIRTKTREDLDEQQREYFLQQQIKNIKEELGNGEGSPERRDLEAKAKKKKWTTEVRDTFYKELEKLEMYNPQSPEYSVQLNYLQTMVNLPWGEYTADNLNLKRAQRTLDRDHYGMEKVKERILEYMAVLQLRGNLKSPILCLYGPPGVGKTSLGKSIASAMKRKYVRISLGGVHDESEIRGHRRTYIGAMPGRIIKSLQKAGSSNPVFILDEIDKVTQNTINGDPSSALLEVLDPEQNNAFHDNYLDVDYDLSHVMFIATANDLNTIPRPLLDRMEIIEVSGYITEEKIEIAKRHLVPRELENTGLDTNEPKIKFNKASLEKIIEQYTRESGVRQLEKQVNKALRKMAFNKAMDGELTYTDITPEKLESLLGKPPFYRDIYQGNDYAGVVTGLAWTSVGGEILFIETSLSKGKPGKLTLTGNLGDVMKESAVIALEYVKAHVDALGIDYRLFEQWNIHIHVPEGATPKDGPSAGITIATSIASALTQRKVRKNTAMTGEITLRGKVLPVGGIKEKILAAKRAGITDIVMCKENKKDIDEIPEKYLKGVEFHYVENVQQVWDFALTNERVEHPVDLTIQEVPDKTASDPYTVLL</sequence>
<dbReference type="PROSITE" id="PS01046">
    <property type="entry name" value="LON_SER"/>
    <property type="match status" value="1"/>
</dbReference>
<dbReference type="Proteomes" id="UP000005283">
    <property type="component" value="Unassembled WGS sequence"/>
</dbReference>
<dbReference type="InterPro" id="IPR027417">
    <property type="entry name" value="P-loop_NTPase"/>
</dbReference>
<evidence type="ECO:0000256" key="2">
    <source>
        <dbReference type="ARBA" id="ARBA00022490"/>
    </source>
</evidence>
<dbReference type="Pfam" id="PF00004">
    <property type="entry name" value="AAA"/>
    <property type="match status" value="1"/>
</dbReference>
<dbReference type="STRING" id="679190.HMPREF0650_1146"/>
<dbReference type="EMBL" id="ADEG01000062">
    <property type="protein sequence ID" value="EFA91931.1"/>
    <property type="molecule type" value="Genomic_DNA"/>
</dbReference>
<evidence type="ECO:0000256" key="9">
    <source>
        <dbReference type="HAMAP-Rule" id="MF_01973"/>
    </source>
</evidence>
<dbReference type="Pfam" id="PF02190">
    <property type="entry name" value="LON_substr_bdg"/>
    <property type="match status" value="1"/>
</dbReference>
<keyword evidence="4 9" id="KW-0547">Nucleotide-binding</keyword>
<feature type="active site" evidence="9 11">
    <location>
        <position position="760"/>
    </location>
</feature>
<dbReference type="PIRSF" id="PIRSF001174">
    <property type="entry name" value="Lon_proteas"/>
    <property type="match status" value="1"/>
</dbReference>
<dbReference type="Gene3D" id="1.10.8.60">
    <property type="match status" value="1"/>
</dbReference>
<dbReference type="GO" id="GO:0006515">
    <property type="term" value="P:protein quality control for misfolded or incompletely synthesized proteins"/>
    <property type="evidence" value="ECO:0007669"/>
    <property type="project" value="UniProtKB-UniRule"/>
</dbReference>
<dbReference type="AlphaFoldDB" id="D1W6D8"/>
<evidence type="ECO:0000259" key="16">
    <source>
        <dbReference type="PROSITE" id="PS51786"/>
    </source>
</evidence>
<evidence type="ECO:0000256" key="8">
    <source>
        <dbReference type="ARBA" id="ARBA00023016"/>
    </source>
</evidence>
<dbReference type="GO" id="GO:0005524">
    <property type="term" value="F:ATP binding"/>
    <property type="evidence" value="ECO:0007669"/>
    <property type="project" value="UniProtKB-UniRule"/>
</dbReference>
<dbReference type="SMART" id="SM00382">
    <property type="entry name" value="AAA"/>
    <property type="match status" value="1"/>
</dbReference>
<dbReference type="GO" id="GO:0004176">
    <property type="term" value="F:ATP-dependent peptidase activity"/>
    <property type="evidence" value="ECO:0007669"/>
    <property type="project" value="UniProtKB-UniRule"/>
</dbReference>
<keyword evidence="7 9" id="KW-0067">ATP-binding</keyword>
<feature type="domain" description="Lon N-terminal" evidence="17">
    <location>
        <begin position="40"/>
        <end position="238"/>
    </location>
</feature>
<keyword evidence="3 9" id="KW-0645">Protease</keyword>
<dbReference type="eggNOG" id="COG0466">
    <property type="taxonomic scope" value="Bacteria"/>
</dbReference>
<dbReference type="PANTHER" id="PTHR10046">
    <property type="entry name" value="ATP DEPENDENT LON PROTEASE FAMILY MEMBER"/>
    <property type="match status" value="1"/>
</dbReference>
<dbReference type="HAMAP" id="MF_01973">
    <property type="entry name" value="lon_bact"/>
    <property type="match status" value="1"/>
</dbReference>
<dbReference type="GO" id="GO:0034605">
    <property type="term" value="P:cellular response to heat"/>
    <property type="evidence" value="ECO:0007669"/>
    <property type="project" value="UniProtKB-UniRule"/>
</dbReference>
<keyword evidence="5 9" id="KW-0378">Hydrolase</keyword>
<dbReference type="InterPro" id="IPR027543">
    <property type="entry name" value="Lon_bac"/>
</dbReference>
<dbReference type="CDD" id="cd19500">
    <property type="entry name" value="RecA-like_Lon"/>
    <property type="match status" value="1"/>
</dbReference>
<evidence type="ECO:0000256" key="15">
    <source>
        <dbReference type="SAM" id="Coils"/>
    </source>
</evidence>
<evidence type="ECO:0000256" key="12">
    <source>
        <dbReference type="PIRSR" id="PIRSR001174-2"/>
    </source>
</evidence>
<feature type="coiled-coil region" evidence="15">
    <location>
        <begin position="224"/>
        <end position="261"/>
    </location>
</feature>
<comment type="similarity">
    <text evidence="9 10 13 14">Belongs to the peptidase S16 family.</text>
</comment>
<evidence type="ECO:0000259" key="17">
    <source>
        <dbReference type="PROSITE" id="PS51787"/>
    </source>
</evidence>
<dbReference type="GO" id="GO:0005737">
    <property type="term" value="C:cytoplasm"/>
    <property type="evidence" value="ECO:0007669"/>
    <property type="project" value="UniProtKB-SubCell"/>
</dbReference>
<dbReference type="EC" id="3.4.21.53" evidence="9 10"/>
<dbReference type="NCBIfam" id="TIGR00763">
    <property type="entry name" value="lon"/>
    <property type="match status" value="1"/>
</dbReference>
<proteinExistence type="evidence at transcript level"/>
<organism evidence="18 19">
    <name type="scientific">Hoylesella buccalis ATCC 35310</name>
    <dbReference type="NCBI Taxonomy" id="679190"/>
    <lineage>
        <taxon>Bacteria</taxon>
        <taxon>Pseudomonadati</taxon>
        <taxon>Bacteroidota</taxon>
        <taxon>Bacteroidia</taxon>
        <taxon>Bacteroidales</taxon>
        <taxon>Prevotellaceae</taxon>
        <taxon>Hoylesella</taxon>
    </lineage>
</organism>
<keyword evidence="2 9" id="KW-0963">Cytoplasm</keyword>
<dbReference type="GO" id="GO:0016887">
    <property type="term" value="F:ATP hydrolysis activity"/>
    <property type="evidence" value="ECO:0007669"/>
    <property type="project" value="UniProtKB-UniRule"/>
</dbReference>
<dbReference type="Pfam" id="PF05362">
    <property type="entry name" value="Lon_C"/>
    <property type="match status" value="1"/>
</dbReference>
<dbReference type="InterPro" id="IPR046336">
    <property type="entry name" value="Lon_prtase_N_sf"/>
</dbReference>
<dbReference type="InterPro" id="IPR008268">
    <property type="entry name" value="Peptidase_S16_AS"/>
</dbReference>
<dbReference type="GO" id="GO:0043565">
    <property type="term" value="F:sequence-specific DNA binding"/>
    <property type="evidence" value="ECO:0007669"/>
    <property type="project" value="UniProtKB-UniRule"/>
</dbReference>
<dbReference type="GO" id="GO:0004252">
    <property type="term" value="F:serine-type endopeptidase activity"/>
    <property type="evidence" value="ECO:0007669"/>
    <property type="project" value="UniProtKB-UniRule"/>
</dbReference>
<evidence type="ECO:0000256" key="5">
    <source>
        <dbReference type="ARBA" id="ARBA00022801"/>
    </source>
</evidence>
<evidence type="ECO:0000256" key="7">
    <source>
        <dbReference type="ARBA" id="ARBA00022840"/>
    </source>
</evidence>
<comment type="subcellular location">
    <subcellularLocation>
        <location evidence="1 9 10">Cytoplasm</location>
    </subcellularLocation>
</comment>
<evidence type="ECO:0000256" key="14">
    <source>
        <dbReference type="RuleBase" id="RU000591"/>
    </source>
</evidence>
<comment type="function">
    <text evidence="9">ATP-dependent serine protease that mediates the selective degradation of mutant and abnormal proteins as well as certain short-lived regulatory proteins. Required for cellular homeostasis and for survival from DNA damage and developmental changes induced by stress. Degrades polypeptides processively to yield small peptide fragments that are 5 to 10 amino acids long. Binds to DNA in a double-stranded, site-specific manner.</text>
</comment>
<keyword evidence="19" id="KW-1185">Reference proteome</keyword>
<dbReference type="InterPro" id="IPR027065">
    <property type="entry name" value="Lon_Prtase"/>
</dbReference>
<dbReference type="PROSITE" id="PS51786">
    <property type="entry name" value="LON_PROTEOLYTIC"/>
    <property type="match status" value="1"/>
</dbReference>
<comment type="induction">
    <text evidence="9">By heat shock.</text>
</comment>
<comment type="caution">
    <text evidence="18">The sequence shown here is derived from an EMBL/GenBank/DDBJ whole genome shotgun (WGS) entry which is preliminary data.</text>
</comment>
<dbReference type="SUPFAM" id="SSF54211">
    <property type="entry name" value="Ribosomal protein S5 domain 2-like"/>
    <property type="match status" value="1"/>
</dbReference>
<evidence type="ECO:0000256" key="11">
    <source>
        <dbReference type="PIRSR" id="PIRSR001174-1"/>
    </source>
</evidence>
<dbReference type="PRINTS" id="PR00830">
    <property type="entry name" value="ENDOLAPTASE"/>
</dbReference>
<dbReference type="Pfam" id="PF22667">
    <property type="entry name" value="Lon_lid"/>
    <property type="match status" value="1"/>
</dbReference>
<dbReference type="InterPro" id="IPR020568">
    <property type="entry name" value="Ribosomal_Su5_D2-typ_SF"/>
</dbReference>
<comment type="subunit">
    <text evidence="9 10">Homohexamer. Organized in a ring with a central cavity.</text>
</comment>
<dbReference type="PROSITE" id="PS51787">
    <property type="entry name" value="LON_N"/>
    <property type="match status" value="1"/>
</dbReference>
<dbReference type="Gene3D" id="2.30.130.40">
    <property type="entry name" value="LON domain-like"/>
    <property type="match status" value="1"/>
</dbReference>
<keyword evidence="6 9" id="KW-0720">Serine protease</keyword>
<dbReference type="InterPro" id="IPR008269">
    <property type="entry name" value="Lon_proteolytic"/>
</dbReference>
<dbReference type="SUPFAM" id="SSF88697">
    <property type="entry name" value="PUA domain-like"/>
    <property type="match status" value="1"/>
</dbReference>
<dbReference type="Gene3D" id="1.20.58.1480">
    <property type="match status" value="1"/>
</dbReference>
<dbReference type="SUPFAM" id="SSF52540">
    <property type="entry name" value="P-loop containing nucleoside triphosphate hydrolases"/>
    <property type="match status" value="1"/>
</dbReference>
<dbReference type="InterPro" id="IPR004815">
    <property type="entry name" value="Lon_bac/euk-typ"/>
</dbReference>
<feature type="active site" evidence="9 11">
    <location>
        <position position="717"/>
    </location>
</feature>
<dbReference type="Gene3D" id="3.30.230.10">
    <property type="match status" value="1"/>
</dbReference>
<dbReference type="InterPro" id="IPR003111">
    <property type="entry name" value="Lon_prtase_N"/>
</dbReference>
<keyword evidence="15" id="KW-0175">Coiled coil</keyword>
<dbReference type="FunFam" id="3.40.50.300:FF:000382">
    <property type="entry name" value="Lon protease homolog 2, peroxisomal"/>
    <property type="match status" value="1"/>
</dbReference>
<dbReference type="InterPro" id="IPR003959">
    <property type="entry name" value="ATPase_AAA_core"/>
</dbReference>
<reference evidence="18 19" key="1">
    <citation type="submission" date="2009-12" db="EMBL/GenBank/DDBJ databases">
        <title>Genome Sequence of Prevotella buccalis ATCC 35310.</title>
        <authorList>
            <person name="Durkin A.S."/>
            <person name="Madupu R."/>
            <person name="Torralba M."/>
            <person name="Methe B."/>
            <person name="Sutton G."/>
            <person name="Strausberg R.L."/>
            <person name="Nelson K.E."/>
        </authorList>
    </citation>
    <scope>NUCLEOTIDE SEQUENCE [LARGE SCALE GENOMIC DNA]</scope>
    <source>
        <strain evidence="18 19">ATCC 35310</strain>
    </source>
</reference>
<protein>
    <recommendedName>
        <fullName evidence="9 10">Lon protease</fullName>
        <ecNumber evidence="9 10">3.4.21.53</ecNumber>
    </recommendedName>
    <alternativeName>
        <fullName evidence="9">ATP-dependent protease La</fullName>
    </alternativeName>
</protein>